<feature type="compositionally biased region" description="Acidic residues" evidence="1">
    <location>
        <begin position="294"/>
        <end position="320"/>
    </location>
</feature>
<feature type="region of interest" description="Disordered" evidence="1">
    <location>
        <begin position="292"/>
        <end position="354"/>
    </location>
</feature>
<evidence type="ECO:0000256" key="2">
    <source>
        <dbReference type="SAM" id="SignalP"/>
    </source>
</evidence>
<name>A0A9K3L317_9STRA</name>
<dbReference type="Pfam" id="PF00856">
    <property type="entry name" value="SET"/>
    <property type="match status" value="1"/>
</dbReference>
<dbReference type="AlphaFoldDB" id="A0A9K3L317"/>
<feature type="signal peptide" evidence="2">
    <location>
        <begin position="1"/>
        <end position="19"/>
    </location>
</feature>
<feature type="domain" description="SET" evidence="3">
    <location>
        <begin position="144"/>
        <end position="273"/>
    </location>
</feature>
<proteinExistence type="predicted"/>
<dbReference type="Proteomes" id="UP000693970">
    <property type="component" value="Unassembled WGS sequence"/>
</dbReference>
<dbReference type="GO" id="GO:0032259">
    <property type="term" value="P:methylation"/>
    <property type="evidence" value="ECO:0007669"/>
    <property type="project" value="UniProtKB-KW"/>
</dbReference>
<reference evidence="4" key="1">
    <citation type="journal article" date="2021" name="Sci. Rep.">
        <title>Diploid genomic architecture of Nitzschia inconspicua, an elite biomass production diatom.</title>
        <authorList>
            <person name="Oliver A."/>
            <person name="Podell S."/>
            <person name="Pinowska A."/>
            <person name="Traller J.C."/>
            <person name="Smith S.R."/>
            <person name="McClure R."/>
            <person name="Beliaev A."/>
            <person name="Bohutskyi P."/>
            <person name="Hill E.A."/>
            <person name="Rabines A."/>
            <person name="Zheng H."/>
            <person name="Allen L.Z."/>
            <person name="Kuo A."/>
            <person name="Grigoriev I.V."/>
            <person name="Allen A.E."/>
            <person name="Hazlebeck D."/>
            <person name="Allen E.E."/>
        </authorList>
    </citation>
    <scope>NUCLEOTIDE SEQUENCE</scope>
    <source>
        <strain evidence="4">Hildebrandi</strain>
    </source>
</reference>
<evidence type="ECO:0000313" key="4">
    <source>
        <dbReference type="EMBL" id="KAG7353865.1"/>
    </source>
</evidence>
<keyword evidence="4" id="KW-0489">Methyltransferase</keyword>
<dbReference type="EMBL" id="JAGRRH010000016">
    <property type="protein sequence ID" value="KAG7353865.1"/>
    <property type="molecule type" value="Genomic_DNA"/>
</dbReference>
<dbReference type="InterPro" id="IPR001214">
    <property type="entry name" value="SET_dom"/>
</dbReference>
<protein>
    <submittedName>
        <fullName evidence="4">SET methyltransferase domain containing protein</fullName>
    </submittedName>
</protein>
<keyword evidence="4" id="KW-0808">Transferase</keyword>
<evidence type="ECO:0000313" key="5">
    <source>
        <dbReference type="Proteomes" id="UP000693970"/>
    </source>
</evidence>
<keyword evidence="5" id="KW-1185">Reference proteome</keyword>
<feature type="compositionally biased region" description="Acidic residues" evidence="1">
    <location>
        <begin position="328"/>
        <end position="354"/>
    </location>
</feature>
<accession>A0A9K3L317</accession>
<evidence type="ECO:0000259" key="3">
    <source>
        <dbReference type="PROSITE" id="PS50280"/>
    </source>
</evidence>
<reference evidence="4" key="2">
    <citation type="submission" date="2021-04" db="EMBL/GenBank/DDBJ databases">
        <authorList>
            <person name="Podell S."/>
        </authorList>
    </citation>
    <scope>NUCLEOTIDE SEQUENCE</scope>
    <source>
        <strain evidence="4">Hildebrandi</strain>
    </source>
</reference>
<organism evidence="4 5">
    <name type="scientific">Nitzschia inconspicua</name>
    <dbReference type="NCBI Taxonomy" id="303405"/>
    <lineage>
        <taxon>Eukaryota</taxon>
        <taxon>Sar</taxon>
        <taxon>Stramenopiles</taxon>
        <taxon>Ochrophyta</taxon>
        <taxon>Bacillariophyta</taxon>
        <taxon>Bacillariophyceae</taxon>
        <taxon>Bacillariophycidae</taxon>
        <taxon>Bacillariales</taxon>
        <taxon>Bacillariaceae</taxon>
        <taxon>Nitzschia</taxon>
    </lineage>
</organism>
<keyword evidence="2" id="KW-0732">Signal</keyword>
<dbReference type="PROSITE" id="PS50280">
    <property type="entry name" value="SET"/>
    <property type="match status" value="1"/>
</dbReference>
<comment type="caution">
    <text evidence="4">The sequence shown here is derived from an EMBL/GenBank/DDBJ whole genome shotgun (WGS) entry which is preliminary data.</text>
</comment>
<feature type="chain" id="PRO_5039947785" evidence="2">
    <location>
        <begin position="20"/>
        <end position="354"/>
    </location>
</feature>
<sequence>MHPLRRFVWVMSWIHLVSRIAPALMEDTSSLSAPQECLAFSDDNNDASIGECLNESDPLTVFAKTKSGEDFRYCNAVNCTTDDIWDLFQCDEIFENERPIHADATWRYLRKIYQEAMDPDFLSEVSADEEEPFSFETDVVIFQAPIEARHSPGKGRGLFAKEDIPAGTTLFRAPLSTHAIFPTDVSFRKYLLMIPAHLACDVMVWSYPVLLELTNSTTGVICTDLSETSFLNDAVDDDKENAKCRTDSDGICEMSYYALTNIKAGDEILAKYADFSSTELWWDVGLRSKGWDYANDDEDDRSNASEEEDEGEDEPEENDAADGKDGDGMEESDAEDDDDDEEEDDDDMKEDEDE</sequence>
<evidence type="ECO:0000256" key="1">
    <source>
        <dbReference type="SAM" id="MobiDB-lite"/>
    </source>
</evidence>
<dbReference type="GO" id="GO:0008168">
    <property type="term" value="F:methyltransferase activity"/>
    <property type="evidence" value="ECO:0007669"/>
    <property type="project" value="UniProtKB-KW"/>
</dbReference>
<dbReference type="OrthoDB" id="46969at2759"/>
<gene>
    <name evidence="4" type="ORF">IV203_003220</name>
</gene>